<dbReference type="Gene3D" id="3.40.430.10">
    <property type="entry name" value="Dihydrofolate Reductase, subunit A"/>
    <property type="match status" value="1"/>
</dbReference>
<dbReference type="OrthoDB" id="195113at2"/>
<evidence type="ECO:0000313" key="3">
    <source>
        <dbReference type="Proteomes" id="UP000298058"/>
    </source>
</evidence>
<accession>A0A4R9M0H5</accession>
<dbReference type="GO" id="GO:0009231">
    <property type="term" value="P:riboflavin biosynthetic process"/>
    <property type="evidence" value="ECO:0007669"/>
    <property type="project" value="InterPro"/>
</dbReference>
<dbReference type="Pfam" id="PF01872">
    <property type="entry name" value="RibD_C"/>
    <property type="match status" value="1"/>
</dbReference>
<dbReference type="AlphaFoldDB" id="A0A4R9M0H5"/>
<dbReference type="PANTHER" id="PTHR38011">
    <property type="entry name" value="DIHYDROFOLATE REDUCTASE FAMILY PROTEIN (AFU_ORTHOLOGUE AFUA_8G06820)"/>
    <property type="match status" value="1"/>
</dbReference>
<gene>
    <name evidence="2" type="ORF">EHS15_15275</name>
</gene>
<protein>
    <submittedName>
        <fullName evidence="2">Dihydrofolate reductase</fullName>
    </submittedName>
</protein>
<dbReference type="InterPro" id="IPR024072">
    <property type="entry name" value="DHFR-like_dom_sf"/>
</dbReference>
<evidence type="ECO:0000313" key="2">
    <source>
        <dbReference type="EMBL" id="TGN18729.1"/>
    </source>
</evidence>
<dbReference type="RefSeq" id="WP_135761411.1">
    <property type="nucleotide sequence ID" value="NZ_RQHW01000047.1"/>
</dbReference>
<reference evidence="2" key="1">
    <citation type="journal article" date="2019" name="PLoS Negl. Trop. Dis.">
        <title>Revisiting the worldwide diversity of Leptospira species in the environment.</title>
        <authorList>
            <person name="Vincent A.T."/>
            <person name="Schiettekatte O."/>
            <person name="Bourhy P."/>
            <person name="Veyrier F.J."/>
            <person name="Picardeau M."/>
        </authorList>
    </citation>
    <scope>NUCLEOTIDE SEQUENCE [LARGE SCALE GENOMIC DNA]</scope>
    <source>
        <strain evidence="2">201300427</strain>
    </source>
</reference>
<dbReference type="InterPro" id="IPR002734">
    <property type="entry name" value="RibDG_C"/>
</dbReference>
<sequence>MRKVIFGINLSLDGYFGHTGMLPDEDVHRYFTALLSHGSHILYGRVTYELMVPYWPDIAKSQSEDASSNEFALVFDSLEKVLFSKSLKQIEDKNTKLATGNLADEVTVLKQQTGKDILVGSLSIASQLSQLHLIDEYHFVIHPVIVGNGPKLFDTLKLQEGFQLDLLSSKTFKSGVIANHYKRHV</sequence>
<dbReference type="GO" id="GO:0008703">
    <property type="term" value="F:5-amino-6-(5-phosphoribosylamino)uracil reductase activity"/>
    <property type="evidence" value="ECO:0007669"/>
    <property type="project" value="InterPro"/>
</dbReference>
<comment type="caution">
    <text evidence="2">The sequence shown here is derived from an EMBL/GenBank/DDBJ whole genome shotgun (WGS) entry which is preliminary data.</text>
</comment>
<dbReference type="Proteomes" id="UP000298058">
    <property type="component" value="Unassembled WGS sequence"/>
</dbReference>
<keyword evidence="3" id="KW-1185">Reference proteome</keyword>
<dbReference type="EMBL" id="RQHW01000047">
    <property type="protein sequence ID" value="TGN18729.1"/>
    <property type="molecule type" value="Genomic_DNA"/>
</dbReference>
<evidence type="ECO:0000259" key="1">
    <source>
        <dbReference type="Pfam" id="PF01872"/>
    </source>
</evidence>
<dbReference type="InterPro" id="IPR050765">
    <property type="entry name" value="Riboflavin_Biosynth_HTPR"/>
</dbReference>
<feature type="domain" description="Bacterial bifunctional deaminase-reductase C-terminal" evidence="1">
    <location>
        <begin position="2"/>
        <end position="177"/>
    </location>
</feature>
<dbReference type="PANTHER" id="PTHR38011:SF11">
    <property type="entry name" value="2,5-DIAMINO-6-RIBOSYLAMINO-4(3H)-PYRIMIDINONE 5'-PHOSPHATE REDUCTASE"/>
    <property type="match status" value="1"/>
</dbReference>
<organism evidence="2 3">
    <name type="scientific">Leptospira idonii</name>
    <dbReference type="NCBI Taxonomy" id="1193500"/>
    <lineage>
        <taxon>Bacteria</taxon>
        <taxon>Pseudomonadati</taxon>
        <taxon>Spirochaetota</taxon>
        <taxon>Spirochaetia</taxon>
        <taxon>Leptospirales</taxon>
        <taxon>Leptospiraceae</taxon>
        <taxon>Leptospira</taxon>
    </lineage>
</organism>
<dbReference type="SUPFAM" id="SSF53597">
    <property type="entry name" value="Dihydrofolate reductase-like"/>
    <property type="match status" value="1"/>
</dbReference>
<proteinExistence type="predicted"/>
<name>A0A4R9M0H5_9LEPT</name>